<keyword evidence="2" id="KW-1185">Reference proteome</keyword>
<dbReference type="Proteomes" id="UP000789920">
    <property type="component" value="Unassembled WGS sequence"/>
</dbReference>
<accession>A0ACA9S7H6</accession>
<reference evidence="1" key="1">
    <citation type="submission" date="2021-06" db="EMBL/GenBank/DDBJ databases">
        <authorList>
            <person name="Kallberg Y."/>
            <person name="Tangrot J."/>
            <person name="Rosling A."/>
        </authorList>
    </citation>
    <scope>NUCLEOTIDE SEQUENCE</scope>
    <source>
        <strain evidence="1">MA461A</strain>
    </source>
</reference>
<evidence type="ECO:0000313" key="2">
    <source>
        <dbReference type="Proteomes" id="UP000789920"/>
    </source>
</evidence>
<proteinExistence type="predicted"/>
<name>A0ACA9S7H6_9GLOM</name>
<sequence length="113" mass="13067">TNPPSTNVNYISIDSESSTNSNLPNDDSNYLLPNNKNLNQEPNNKNSNQHLRLEAKVIINVKSSTLMLAKLFIFNSYRFDTFHYDLIQHIHKHLNNNKVDKDNIEITYKVNGH</sequence>
<protein>
    <submittedName>
        <fullName evidence="1">23951_t:CDS:1</fullName>
    </submittedName>
</protein>
<feature type="non-terminal residue" evidence="1">
    <location>
        <position position="113"/>
    </location>
</feature>
<comment type="caution">
    <text evidence="1">The sequence shown here is derived from an EMBL/GenBank/DDBJ whole genome shotgun (WGS) entry which is preliminary data.</text>
</comment>
<gene>
    <name evidence="1" type="ORF">RPERSI_LOCUS27836</name>
</gene>
<feature type="non-terminal residue" evidence="1">
    <location>
        <position position="1"/>
    </location>
</feature>
<organism evidence="1 2">
    <name type="scientific">Racocetra persica</name>
    <dbReference type="NCBI Taxonomy" id="160502"/>
    <lineage>
        <taxon>Eukaryota</taxon>
        <taxon>Fungi</taxon>
        <taxon>Fungi incertae sedis</taxon>
        <taxon>Mucoromycota</taxon>
        <taxon>Glomeromycotina</taxon>
        <taxon>Glomeromycetes</taxon>
        <taxon>Diversisporales</taxon>
        <taxon>Gigasporaceae</taxon>
        <taxon>Racocetra</taxon>
    </lineage>
</organism>
<evidence type="ECO:0000313" key="1">
    <source>
        <dbReference type="EMBL" id="CAG8830527.1"/>
    </source>
</evidence>
<dbReference type="EMBL" id="CAJVQC010099329">
    <property type="protein sequence ID" value="CAG8830527.1"/>
    <property type="molecule type" value="Genomic_DNA"/>
</dbReference>